<evidence type="ECO:0000313" key="2">
    <source>
        <dbReference type="EMBL" id="RHB37601.1"/>
    </source>
</evidence>
<reference evidence="2 3" key="1">
    <citation type="submission" date="2018-08" db="EMBL/GenBank/DDBJ databases">
        <title>A genome reference for cultivated species of the human gut microbiota.</title>
        <authorList>
            <person name="Zou Y."/>
            <person name="Xue W."/>
            <person name="Luo G."/>
        </authorList>
    </citation>
    <scope>NUCLEOTIDE SEQUENCE [LARGE SCALE GENOMIC DNA]</scope>
    <source>
        <strain evidence="2 3">AM40-30BH</strain>
    </source>
</reference>
<dbReference type="Gene3D" id="2.170.130.10">
    <property type="entry name" value="TonB-dependent receptor, plug domain"/>
    <property type="match status" value="1"/>
</dbReference>
<name>A0A413VVP8_9BACE</name>
<gene>
    <name evidence="2" type="ORF">DW888_03235</name>
</gene>
<dbReference type="SUPFAM" id="SSF56935">
    <property type="entry name" value="Porins"/>
    <property type="match status" value="1"/>
</dbReference>
<protein>
    <recommendedName>
        <fullName evidence="1">TonB-dependent receptor plug domain-containing protein</fullName>
    </recommendedName>
</protein>
<feature type="domain" description="TonB-dependent receptor plug" evidence="1">
    <location>
        <begin position="72"/>
        <end position="151"/>
    </location>
</feature>
<dbReference type="InterPro" id="IPR012910">
    <property type="entry name" value="Plug_dom"/>
</dbReference>
<accession>A0A413VVP8</accession>
<dbReference type="RefSeq" id="WP_122200857.1">
    <property type="nucleotide sequence ID" value="NZ_CABJFV010000002.1"/>
</dbReference>
<dbReference type="Pfam" id="PF07715">
    <property type="entry name" value="Plug"/>
    <property type="match status" value="1"/>
</dbReference>
<dbReference type="AlphaFoldDB" id="A0A413VVP8"/>
<proteinExistence type="predicted"/>
<sequence>MKDLFFISIVALFLFSVHVQSQVTVKDTIFLTSFSDSVSLDEVVVKGSKTPQMNSRWSNMQPVELVTVGGASGNLYQALKTLPGTQIQGESGRLLVRGGSSDETQTYIDGMHVLNPYTTTGTNTPARGRYSPFMFSGINLSTGGHSQEYGEALSAVLPLETKDDSPINKVGMSPSTVGIGGGGNRSFRKGSIALNLDYQNLALYNKVYPGRVNFEKPYELFSGATQFRYLPAENVIFKIYAGYDRTDFSNYTDEDCRLFRLKEDNVYLNATIRTKTSSGWNWFAGVAYSFFDRKVGGAAVSNDNWNERQSELHLKAKLTKRLRPFWQLDMGVESFLRQYRTRYSFGLLAAQKNIAPTVEAGFFTATLYPFENLKAELSFRTEYTSLNRKISYSPRLALRYTWNEIVFSATLGRYTQSADNKYLAQQTSLRSEACEQYNVGALYEAAGRFYKVEVYYKRYNRLTLFTPDGLTSDGYGNSKGIDLYFEDRSLLKNFEYYLSYSFNLSKRKCLAYSELTTPQYATRHNVSLVLKYTIPRLRTIIGLTEGIASGRPYHNPNRPGLMNDEAKPYNSLDLGVTFLATKKIIIHASATNILCRKNEFGRIDGIPLRASSDHFFYLGVFITLGKKAAYDVSNF</sequence>
<dbReference type="InterPro" id="IPR037066">
    <property type="entry name" value="Plug_dom_sf"/>
</dbReference>
<organism evidence="2 3">
    <name type="scientific">Bacteroides nordii</name>
    <dbReference type="NCBI Taxonomy" id="291645"/>
    <lineage>
        <taxon>Bacteria</taxon>
        <taxon>Pseudomonadati</taxon>
        <taxon>Bacteroidota</taxon>
        <taxon>Bacteroidia</taxon>
        <taxon>Bacteroidales</taxon>
        <taxon>Bacteroidaceae</taxon>
        <taxon>Bacteroides</taxon>
    </lineage>
</organism>
<evidence type="ECO:0000259" key="1">
    <source>
        <dbReference type="Pfam" id="PF07715"/>
    </source>
</evidence>
<evidence type="ECO:0000313" key="3">
    <source>
        <dbReference type="Proteomes" id="UP000284379"/>
    </source>
</evidence>
<comment type="caution">
    <text evidence="2">The sequence shown here is derived from an EMBL/GenBank/DDBJ whole genome shotgun (WGS) entry which is preliminary data.</text>
</comment>
<dbReference type="EMBL" id="QSGO01000002">
    <property type="protein sequence ID" value="RHB37601.1"/>
    <property type="molecule type" value="Genomic_DNA"/>
</dbReference>
<dbReference type="Proteomes" id="UP000284379">
    <property type="component" value="Unassembled WGS sequence"/>
</dbReference>